<evidence type="ECO:0000256" key="1">
    <source>
        <dbReference type="ARBA" id="ARBA00004651"/>
    </source>
</evidence>
<keyword evidence="11 13" id="KW-0472">Membrane</keyword>
<dbReference type="SFLD" id="SFLDS00052">
    <property type="entry name" value="Ferric_Reductase_Domain"/>
    <property type="match status" value="1"/>
</dbReference>
<keyword evidence="7" id="KW-0249">Electron transport</keyword>
<dbReference type="InterPro" id="IPR017938">
    <property type="entry name" value="Riboflavin_synthase-like_b-brl"/>
</dbReference>
<dbReference type="InterPro" id="IPR013130">
    <property type="entry name" value="Fe3_Rdtase_TM_dom"/>
</dbReference>
<organism evidence="15 16">
    <name type="scientific">Aspergillus cavernicola</name>
    <dbReference type="NCBI Taxonomy" id="176166"/>
    <lineage>
        <taxon>Eukaryota</taxon>
        <taxon>Fungi</taxon>
        <taxon>Dikarya</taxon>
        <taxon>Ascomycota</taxon>
        <taxon>Pezizomycotina</taxon>
        <taxon>Eurotiomycetes</taxon>
        <taxon>Eurotiomycetidae</taxon>
        <taxon>Eurotiales</taxon>
        <taxon>Aspergillaceae</taxon>
        <taxon>Aspergillus</taxon>
        <taxon>Aspergillus subgen. Nidulantes</taxon>
    </lineage>
</organism>
<gene>
    <name evidence="15" type="ORF">BDW59DRAFT_133676</name>
</gene>
<evidence type="ECO:0000256" key="13">
    <source>
        <dbReference type="SAM" id="Phobius"/>
    </source>
</evidence>
<feature type="domain" description="FAD-binding FR-type" evidence="14">
    <location>
        <begin position="300"/>
        <end position="428"/>
    </location>
</feature>
<evidence type="ECO:0000256" key="6">
    <source>
        <dbReference type="ARBA" id="ARBA00022692"/>
    </source>
</evidence>
<dbReference type="EMBL" id="JBFXLS010000093">
    <property type="protein sequence ID" value="KAL2817277.1"/>
    <property type="molecule type" value="Genomic_DNA"/>
</dbReference>
<keyword evidence="9" id="KW-0560">Oxidoreductase</keyword>
<evidence type="ECO:0000256" key="3">
    <source>
        <dbReference type="ARBA" id="ARBA00012668"/>
    </source>
</evidence>
<sequence length="594" mass="66832">MGVDLIEPGEQRSHSVHPSMNIALATPLFVLGGTFAILFFARILIQMQHHSRLQAVLRGDNQWKFTRRHRLTASLNKHVFYAPLLSTRHSREFRAGGRVHMGTVPLRIETVLLTGFIGINLAFFVSLVDWWKDYQEVMYQLKYAAGHLAVMNTPGLVLTAGRNNPLIPLLGLQFDTFNILHRWIGRLIVVGSIVHMACVVAERTAETNMDETTHVVWHVPFYVYGMVGLIGFVLIFVQSVSPLRHAFYEVFLHFHIVLAIMAFVGLWYHLRGLTQQYVLLATIVIWGLERAARLGSLIWRNWGKQRTVANVELLPGNVARVNVALARNWKFKPGQYMYLYVPSLGLWTSHPFSVAWTSTEETDVTDKGDSSDSFNLLLNEKPRTTVSFLIKQRDGFTCRLLRRAINSGDGQFRATAFAEGPFGGLHSLTSYGTVILIAGGIGITHPMSYMHEFVEGFAARTIAIRKISLVWVIRSLNHLSWIHPWMLSLFNHPAIQSKGLSLSIQIYVTDRQYSDEYMSDERPWALTAPPSVLASIGFGKPCFSQIVESEKATQVGAMAVSVCGPGSMGDDVRQSVRQAQGTKTVDLYEETFSW</sequence>
<evidence type="ECO:0000256" key="11">
    <source>
        <dbReference type="ARBA" id="ARBA00023136"/>
    </source>
</evidence>
<feature type="transmembrane region" description="Helical" evidence="13">
    <location>
        <begin position="221"/>
        <end position="238"/>
    </location>
</feature>
<comment type="similarity">
    <text evidence="2">Belongs to the ferric reductase (FRE) family.</text>
</comment>
<dbReference type="Gene3D" id="2.40.30.10">
    <property type="entry name" value="Translation factors"/>
    <property type="match status" value="1"/>
</dbReference>
<dbReference type="InterPro" id="IPR017927">
    <property type="entry name" value="FAD-bd_FR_type"/>
</dbReference>
<dbReference type="InterPro" id="IPR013121">
    <property type="entry name" value="Fe_red_NAD-bd_6"/>
</dbReference>
<dbReference type="InterPro" id="IPR051410">
    <property type="entry name" value="Ferric/Cupric_Reductase"/>
</dbReference>
<comment type="caution">
    <text evidence="15">The sequence shown here is derived from an EMBL/GenBank/DDBJ whole genome shotgun (WGS) entry which is preliminary data.</text>
</comment>
<proteinExistence type="inferred from homology"/>
<keyword evidence="4" id="KW-0813">Transport</keyword>
<evidence type="ECO:0000256" key="7">
    <source>
        <dbReference type="ARBA" id="ARBA00022982"/>
    </source>
</evidence>
<dbReference type="SUPFAM" id="SSF52343">
    <property type="entry name" value="Ferredoxin reductase-like, C-terminal NADP-linked domain"/>
    <property type="match status" value="1"/>
</dbReference>
<dbReference type="EC" id="1.16.1.9" evidence="3"/>
<evidence type="ECO:0000313" key="16">
    <source>
        <dbReference type="Proteomes" id="UP001610335"/>
    </source>
</evidence>
<feature type="transmembrane region" description="Helical" evidence="13">
    <location>
        <begin position="183"/>
        <end position="201"/>
    </location>
</feature>
<reference evidence="15 16" key="1">
    <citation type="submission" date="2024-07" db="EMBL/GenBank/DDBJ databases">
        <title>Section-level genome sequencing and comparative genomics of Aspergillus sections Usti and Cavernicolus.</title>
        <authorList>
            <consortium name="Lawrence Berkeley National Laboratory"/>
            <person name="Nybo J.L."/>
            <person name="Vesth T.C."/>
            <person name="Theobald S."/>
            <person name="Frisvad J.C."/>
            <person name="Larsen T.O."/>
            <person name="Kjaerboelling I."/>
            <person name="Rothschild-Mancinelli K."/>
            <person name="Lyhne E.K."/>
            <person name="Kogle M.E."/>
            <person name="Barry K."/>
            <person name="Clum A."/>
            <person name="Na H."/>
            <person name="Ledsgaard L."/>
            <person name="Lin J."/>
            <person name="Lipzen A."/>
            <person name="Kuo A."/>
            <person name="Riley R."/>
            <person name="Mondo S."/>
            <person name="LaButti K."/>
            <person name="Haridas S."/>
            <person name="Pangalinan J."/>
            <person name="Salamov A.A."/>
            <person name="Simmons B.A."/>
            <person name="Magnuson J.K."/>
            <person name="Chen J."/>
            <person name="Drula E."/>
            <person name="Henrissat B."/>
            <person name="Wiebenga A."/>
            <person name="Lubbers R.J."/>
            <person name="Gomes A.C."/>
            <person name="Makela M.R."/>
            <person name="Stajich J."/>
            <person name="Grigoriev I.V."/>
            <person name="Mortensen U.H."/>
            <person name="De vries R.P."/>
            <person name="Baker S.E."/>
            <person name="Andersen M.R."/>
        </authorList>
    </citation>
    <scope>NUCLEOTIDE SEQUENCE [LARGE SCALE GENOMIC DNA]</scope>
    <source>
        <strain evidence="15 16">CBS 600.67</strain>
    </source>
</reference>
<keyword evidence="8 13" id="KW-1133">Transmembrane helix</keyword>
<dbReference type="PROSITE" id="PS51384">
    <property type="entry name" value="FAD_FR"/>
    <property type="match status" value="1"/>
</dbReference>
<evidence type="ECO:0000256" key="5">
    <source>
        <dbReference type="ARBA" id="ARBA00022475"/>
    </source>
</evidence>
<dbReference type="InterPro" id="IPR039261">
    <property type="entry name" value="FNR_nucleotide-bd"/>
</dbReference>
<dbReference type="PANTHER" id="PTHR32361">
    <property type="entry name" value="FERRIC/CUPRIC REDUCTASE TRANSMEMBRANE COMPONENT"/>
    <property type="match status" value="1"/>
</dbReference>
<feature type="transmembrane region" description="Helical" evidence="13">
    <location>
        <begin position="250"/>
        <end position="270"/>
    </location>
</feature>
<dbReference type="InterPro" id="IPR013112">
    <property type="entry name" value="FAD-bd_8"/>
</dbReference>
<dbReference type="Pfam" id="PF08022">
    <property type="entry name" value="FAD_binding_8"/>
    <property type="match status" value="1"/>
</dbReference>
<dbReference type="Gene3D" id="3.40.50.80">
    <property type="entry name" value="Nucleotide-binding domain of ferredoxin-NADP reductase (FNR) module"/>
    <property type="match status" value="1"/>
</dbReference>
<keyword evidence="16" id="KW-1185">Reference proteome</keyword>
<protein>
    <recommendedName>
        <fullName evidence="3">ferric-chelate reductase (NADPH)</fullName>
        <ecNumber evidence="3">1.16.1.9</ecNumber>
    </recommendedName>
</protein>
<dbReference type="PANTHER" id="PTHR32361:SF27">
    <property type="entry name" value="FAD-BINDING FR-TYPE DOMAIN-CONTAINING PROTEIN-RELATED"/>
    <property type="match status" value="1"/>
</dbReference>
<evidence type="ECO:0000256" key="12">
    <source>
        <dbReference type="ARBA" id="ARBA00048483"/>
    </source>
</evidence>
<evidence type="ECO:0000256" key="10">
    <source>
        <dbReference type="ARBA" id="ARBA00023065"/>
    </source>
</evidence>
<dbReference type="Pfam" id="PF08030">
    <property type="entry name" value="NAD_binding_6"/>
    <property type="match status" value="1"/>
</dbReference>
<evidence type="ECO:0000313" key="15">
    <source>
        <dbReference type="EMBL" id="KAL2817277.1"/>
    </source>
</evidence>
<comment type="subcellular location">
    <subcellularLocation>
        <location evidence="1">Cell membrane</location>
        <topology evidence="1">Multi-pass membrane protein</topology>
    </subcellularLocation>
</comment>
<dbReference type="Pfam" id="PF01794">
    <property type="entry name" value="Ferric_reduct"/>
    <property type="match status" value="1"/>
</dbReference>
<keyword evidence="10" id="KW-0406">Ion transport</keyword>
<feature type="transmembrane region" description="Helical" evidence="13">
    <location>
        <begin position="22"/>
        <end position="45"/>
    </location>
</feature>
<keyword evidence="5" id="KW-1003">Cell membrane</keyword>
<keyword evidence="6 13" id="KW-0812">Transmembrane</keyword>
<evidence type="ECO:0000259" key="14">
    <source>
        <dbReference type="PROSITE" id="PS51384"/>
    </source>
</evidence>
<dbReference type="SFLD" id="SFLDG01168">
    <property type="entry name" value="Ferric_reductase_subgroup_(FRE"/>
    <property type="match status" value="1"/>
</dbReference>
<evidence type="ECO:0000256" key="2">
    <source>
        <dbReference type="ARBA" id="ARBA00006278"/>
    </source>
</evidence>
<accession>A0ABR4HPG8</accession>
<evidence type="ECO:0000256" key="4">
    <source>
        <dbReference type="ARBA" id="ARBA00022448"/>
    </source>
</evidence>
<dbReference type="Proteomes" id="UP001610335">
    <property type="component" value="Unassembled WGS sequence"/>
</dbReference>
<dbReference type="CDD" id="cd06186">
    <property type="entry name" value="NOX_Duox_like_FAD_NADP"/>
    <property type="match status" value="1"/>
</dbReference>
<evidence type="ECO:0000256" key="9">
    <source>
        <dbReference type="ARBA" id="ARBA00023002"/>
    </source>
</evidence>
<name>A0ABR4HPG8_9EURO</name>
<dbReference type="SUPFAM" id="SSF63380">
    <property type="entry name" value="Riboflavin synthase domain-like"/>
    <property type="match status" value="1"/>
</dbReference>
<comment type="catalytic activity">
    <reaction evidence="12">
        <text>2 a Fe(II)-siderophore + NADP(+) + H(+) = 2 a Fe(III)-siderophore + NADPH</text>
        <dbReference type="Rhea" id="RHEA:28795"/>
        <dbReference type="Rhea" id="RHEA-COMP:11342"/>
        <dbReference type="Rhea" id="RHEA-COMP:11344"/>
        <dbReference type="ChEBI" id="CHEBI:15378"/>
        <dbReference type="ChEBI" id="CHEBI:29033"/>
        <dbReference type="ChEBI" id="CHEBI:29034"/>
        <dbReference type="ChEBI" id="CHEBI:57783"/>
        <dbReference type="ChEBI" id="CHEBI:58349"/>
        <dbReference type="EC" id="1.16.1.9"/>
    </reaction>
</comment>
<feature type="transmembrane region" description="Helical" evidence="13">
    <location>
        <begin position="111"/>
        <end position="131"/>
    </location>
</feature>
<evidence type="ECO:0000256" key="8">
    <source>
        <dbReference type="ARBA" id="ARBA00022989"/>
    </source>
</evidence>